<accession>A0A915KSD3</accession>
<proteinExistence type="predicted"/>
<dbReference type="Proteomes" id="UP000887565">
    <property type="component" value="Unplaced"/>
</dbReference>
<dbReference type="WBParaSite" id="nRc.2.0.1.t41395-RA">
    <property type="protein sequence ID" value="nRc.2.0.1.t41395-RA"/>
    <property type="gene ID" value="nRc.2.0.1.g41395"/>
</dbReference>
<keyword evidence="1" id="KW-1185">Reference proteome</keyword>
<organism evidence="1 2">
    <name type="scientific">Romanomermis culicivorax</name>
    <name type="common">Nematode worm</name>
    <dbReference type="NCBI Taxonomy" id="13658"/>
    <lineage>
        <taxon>Eukaryota</taxon>
        <taxon>Metazoa</taxon>
        <taxon>Ecdysozoa</taxon>
        <taxon>Nematoda</taxon>
        <taxon>Enoplea</taxon>
        <taxon>Dorylaimia</taxon>
        <taxon>Mermithida</taxon>
        <taxon>Mermithoidea</taxon>
        <taxon>Mermithidae</taxon>
        <taxon>Romanomermis</taxon>
    </lineage>
</organism>
<evidence type="ECO:0000313" key="1">
    <source>
        <dbReference type="Proteomes" id="UP000887565"/>
    </source>
</evidence>
<evidence type="ECO:0000313" key="2">
    <source>
        <dbReference type="WBParaSite" id="nRc.2.0.1.t41395-RA"/>
    </source>
</evidence>
<name>A0A915KSD3_ROMCU</name>
<sequence>MHCRNDFAAQQSMARPYLRHEVQPYGPVLTKNKMNRESKEVLEGLGQVIVLSARIFWEASRFERAQRQDGNLGRYYNLRVTAKQIMGSEITMSRKEGICREILKLKGLFAEMYFTDISPHQTDFSLLRNRQRVAKEKVPQEKLQYAGMDALSKYYNAAAVSNLSRIKLLYLCS</sequence>
<reference evidence="2" key="1">
    <citation type="submission" date="2022-11" db="UniProtKB">
        <authorList>
            <consortium name="WormBaseParasite"/>
        </authorList>
    </citation>
    <scope>IDENTIFICATION</scope>
</reference>
<protein>
    <submittedName>
        <fullName evidence="2">Uncharacterized protein</fullName>
    </submittedName>
</protein>
<dbReference type="AlphaFoldDB" id="A0A915KSD3"/>